<evidence type="ECO:0000256" key="5">
    <source>
        <dbReference type="ARBA" id="ARBA00022692"/>
    </source>
</evidence>
<sequence>MAGVVLETLSTKKLTILFLTLFLGLIGFFLIGGLIAPAPYSTIISTPILCVDETGNMEQKKRAFIPRDTDACNSVQRLDDKEIDENKIEANQIVFSQWLPLPRNNRQLEMTPWFQTMNTVIDIKVEYDPRNELPKDRLPTIVLDTTLFVRNSQDNHTQWKEYAAAKVERSLDCKITEAEKKDPAGGYYNCDLLPFFELGSVFYNHYLINIRIPVIAKLKVNHDIGKIQDMQFITIFQNGGFTKVWFSLKTVLFPLTLSALVWFWHRILQLSRPANLLERTLFSLGVILSIMNFPLEWFTLWTDFPAMLLVNDIREGAFYAMLMSFWLIFTGEHMMDQVERNKLSAYWKHLTAVIIGCLALFIFDMSERGVQLSNPFFSIWASSVGTKLALGFIIIAGIVACVYFFFLSYMIFRVFRNISAKSTSLAQMSSVRRKFYSGLIFRFKFLMMTTLLCAALTVIFFIISHVSEGTWKWDEDGTSLEYSSAFLTGVYGMWNMYTIALLSLYAPSHKVTATAESLDGTREEEVQLTQVPSEASALSAMISKTTID</sequence>
<evidence type="ECO:0000256" key="7">
    <source>
        <dbReference type="ARBA" id="ARBA00023034"/>
    </source>
</evidence>
<evidence type="ECO:0000256" key="6">
    <source>
        <dbReference type="ARBA" id="ARBA00022989"/>
    </source>
</evidence>
<dbReference type="PANTHER" id="PTHR13449:SF2">
    <property type="entry name" value="PROTEIN WNTLESS HOMOLOG"/>
    <property type="match status" value="1"/>
</dbReference>
<accession>A0AAN9B7U2</accession>
<keyword evidence="13" id="KW-1185">Reference proteome</keyword>
<keyword evidence="7" id="KW-0333">Golgi apparatus</keyword>
<dbReference type="EMBL" id="JBAMIC010000011">
    <property type="protein sequence ID" value="KAK7100191.1"/>
    <property type="molecule type" value="Genomic_DNA"/>
</dbReference>
<dbReference type="Pfam" id="PF21883">
    <property type="entry name" value="WLS_GOLD"/>
    <property type="match status" value="1"/>
</dbReference>
<evidence type="ECO:0000256" key="9">
    <source>
        <dbReference type="SAM" id="Phobius"/>
    </source>
</evidence>
<evidence type="ECO:0000313" key="13">
    <source>
        <dbReference type="Proteomes" id="UP001374579"/>
    </source>
</evidence>
<comment type="similarity">
    <text evidence="2">Belongs to the wntless family.</text>
</comment>
<feature type="transmembrane region" description="Helical" evidence="9">
    <location>
        <begin position="276"/>
        <end position="297"/>
    </location>
</feature>
<dbReference type="GO" id="GO:0016055">
    <property type="term" value="P:Wnt signaling pathway"/>
    <property type="evidence" value="ECO:0007669"/>
    <property type="project" value="UniProtKB-KW"/>
</dbReference>
<evidence type="ECO:0000256" key="2">
    <source>
        <dbReference type="ARBA" id="ARBA00008148"/>
    </source>
</evidence>
<evidence type="ECO:0000256" key="8">
    <source>
        <dbReference type="ARBA" id="ARBA00023136"/>
    </source>
</evidence>
<proteinExistence type="inferred from homology"/>
<gene>
    <name evidence="12" type="ORF">V1264_023181</name>
</gene>
<feature type="domain" description="Wntless-like transmembrane" evidence="10">
    <location>
        <begin position="238"/>
        <end position="509"/>
    </location>
</feature>
<dbReference type="GO" id="GO:0006886">
    <property type="term" value="P:intracellular protein transport"/>
    <property type="evidence" value="ECO:0007669"/>
    <property type="project" value="TreeGrafter"/>
</dbReference>
<feature type="transmembrane region" description="Helical" evidence="9">
    <location>
        <begin position="439"/>
        <end position="463"/>
    </location>
</feature>
<reference evidence="12 13" key="1">
    <citation type="submission" date="2024-02" db="EMBL/GenBank/DDBJ databases">
        <title>Chromosome-scale genome assembly of the rough periwinkle Littorina saxatilis.</title>
        <authorList>
            <person name="De Jode A."/>
            <person name="Faria R."/>
            <person name="Formenti G."/>
            <person name="Sims Y."/>
            <person name="Smith T.P."/>
            <person name="Tracey A."/>
            <person name="Wood J.M.D."/>
            <person name="Zagrodzka Z.B."/>
            <person name="Johannesson K."/>
            <person name="Butlin R.K."/>
            <person name="Leder E.H."/>
        </authorList>
    </citation>
    <scope>NUCLEOTIDE SEQUENCE [LARGE SCALE GENOMIC DNA]</scope>
    <source>
        <strain evidence="12">Snail1</strain>
        <tissue evidence="12">Muscle</tissue>
    </source>
</reference>
<feature type="transmembrane region" description="Helical" evidence="9">
    <location>
        <begin position="16"/>
        <end position="40"/>
    </location>
</feature>
<name>A0AAN9B7U2_9CAEN</name>
<evidence type="ECO:0000259" key="10">
    <source>
        <dbReference type="Pfam" id="PF06664"/>
    </source>
</evidence>
<evidence type="ECO:0000259" key="11">
    <source>
        <dbReference type="Pfam" id="PF21883"/>
    </source>
</evidence>
<keyword evidence="6 9" id="KW-1133">Transmembrane helix</keyword>
<feature type="transmembrane region" description="Helical" evidence="9">
    <location>
        <begin position="483"/>
        <end position="505"/>
    </location>
</feature>
<dbReference type="PANTHER" id="PTHR13449">
    <property type="entry name" value="INTEGRAL MEMBRANE PROTEIN GPR177"/>
    <property type="match status" value="1"/>
</dbReference>
<evidence type="ECO:0000256" key="3">
    <source>
        <dbReference type="ARBA" id="ARBA00022473"/>
    </source>
</evidence>
<protein>
    <recommendedName>
        <fullName evidence="14">Protein wntless</fullName>
    </recommendedName>
</protein>
<keyword evidence="8 9" id="KW-0472">Membrane</keyword>
<organism evidence="12 13">
    <name type="scientific">Littorina saxatilis</name>
    <dbReference type="NCBI Taxonomy" id="31220"/>
    <lineage>
        <taxon>Eukaryota</taxon>
        <taxon>Metazoa</taxon>
        <taxon>Spiralia</taxon>
        <taxon>Lophotrochozoa</taxon>
        <taxon>Mollusca</taxon>
        <taxon>Gastropoda</taxon>
        <taxon>Caenogastropoda</taxon>
        <taxon>Littorinimorpha</taxon>
        <taxon>Littorinoidea</taxon>
        <taxon>Littorinidae</taxon>
        <taxon>Littorina</taxon>
    </lineage>
</organism>
<feature type="domain" description="Wntless GOLD" evidence="11">
    <location>
        <begin position="50"/>
        <end position="237"/>
    </location>
</feature>
<evidence type="ECO:0000256" key="1">
    <source>
        <dbReference type="ARBA" id="ARBA00004653"/>
    </source>
</evidence>
<feature type="transmembrane region" description="Helical" evidence="9">
    <location>
        <begin position="244"/>
        <end position="264"/>
    </location>
</feature>
<dbReference type="InterPro" id="IPR009551">
    <property type="entry name" value="Wntless"/>
</dbReference>
<comment type="caution">
    <text evidence="12">The sequence shown here is derived from an EMBL/GenBank/DDBJ whole genome shotgun (WGS) entry which is preliminary data.</text>
</comment>
<evidence type="ECO:0000256" key="4">
    <source>
        <dbReference type="ARBA" id="ARBA00022687"/>
    </source>
</evidence>
<feature type="transmembrane region" description="Helical" evidence="9">
    <location>
        <begin position="346"/>
        <end position="363"/>
    </location>
</feature>
<dbReference type="GO" id="GO:0017147">
    <property type="term" value="F:Wnt-protein binding"/>
    <property type="evidence" value="ECO:0007669"/>
    <property type="project" value="InterPro"/>
</dbReference>
<dbReference type="InterPro" id="IPR053936">
    <property type="entry name" value="WLS_GOLD"/>
</dbReference>
<feature type="transmembrane region" description="Helical" evidence="9">
    <location>
        <begin position="317"/>
        <end position="334"/>
    </location>
</feature>
<evidence type="ECO:0008006" key="14">
    <source>
        <dbReference type="Google" id="ProtNLM"/>
    </source>
</evidence>
<comment type="subcellular location">
    <subcellularLocation>
        <location evidence="1">Golgi apparatus membrane</location>
        <topology evidence="1">Multi-pass membrane protein</topology>
    </subcellularLocation>
</comment>
<dbReference type="GO" id="GO:0061355">
    <property type="term" value="P:Wnt protein secretion"/>
    <property type="evidence" value="ECO:0007669"/>
    <property type="project" value="TreeGrafter"/>
</dbReference>
<dbReference type="InterPro" id="IPR047843">
    <property type="entry name" value="WLS-like_TM"/>
</dbReference>
<keyword evidence="5 9" id="KW-0812">Transmembrane</keyword>
<keyword evidence="4" id="KW-0879">Wnt signaling pathway</keyword>
<evidence type="ECO:0000313" key="12">
    <source>
        <dbReference type="EMBL" id="KAK7100191.1"/>
    </source>
</evidence>
<dbReference type="Proteomes" id="UP001374579">
    <property type="component" value="Unassembled WGS sequence"/>
</dbReference>
<dbReference type="GO" id="GO:0000139">
    <property type="term" value="C:Golgi membrane"/>
    <property type="evidence" value="ECO:0007669"/>
    <property type="project" value="UniProtKB-SubCell"/>
</dbReference>
<keyword evidence="3" id="KW-0217">Developmental protein</keyword>
<feature type="transmembrane region" description="Helical" evidence="9">
    <location>
        <begin position="388"/>
        <end position="412"/>
    </location>
</feature>
<dbReference type="AlphaFoldDB" id="A0AAN9B7U2"/>
<dbReference type="Pfam" id="PF06664">
    <property type="entry name" value="WLS-like_TM"/>
    <property type="match status" value="1"/>
</dbReference>